<dbReference type="EMBL" id="JGZQ01000003">
    <property type="protein sequence ID" value="KFI98349.1"/>
    <property type="molecule type" value="Genomic_DNA"/>
</dbReference>
<keyword evidence="1" id="KW-1133">Transmembrane helix</keyword>
<protein>
    <submittedName>
        <fullName evidence="2">Uncharacterized protein</fullName>
    </submittedName>
</protein>
<comment type="caution">
    <text evidence="2">The sequence shown here is derived from an EMBL/GenBank/DDBJ whole genome shotgun (WGS) entry which is preliminary data.</text>
</comment>
<dbReference type="AlphaFoldDB" id="A0A087DS49"/>
<keyword evidence="1" id="KW-0472">Membrane</keyword>
<evidence type="ECO:0000313" key="2">
    <source>
        <dbReference type="EMBL" id="KFI98349.1"/>
    </source>
</evidence>
<keyword evidence="1" id="KW-0812">Transmembrane</keyword>
<sequence>MNTSVNELLSNPAFRPLVLLDVLAVFLMIICLVFRRMRKGYYVEQANDARKATMLNIAVRNVTGMGVYSAPGYWDNGDLNLCRFERANGDIVPGAVEADGEGGLRVYEITGGSHRSDFSYRLLGEAEYKEIWKKPSRRRF</sequence>
<evidence type="ECO:0000256" key="1">
    <source>
        <dbReference type="SAM" id="Phobius"/>
    </source>
</evidence>
<dbReference type="Proteomes" id="UP000029091">
    <property type="component" value="Unassembled WGS sequence"/>
</dbReference>
<gene>
    <name evidence="2" type="ORF">BSTER_0931</name>
</gene>
<organism evidence="2 3">
    <name type="scientific">Bifidobacterium adolescentis JCM 15918</name>
    <dbReference type="NCBI Taxonomy" id="1437612"/>
    <lineage>
        <taxon>Bacteria</taxon>
        <taxon>Bacillati</taxon>
        <taxon>Actinomycetota</taxon>
        <taxon>Actinomycetes</taxon>
        <taxon>Bifidobacteriales</taxon>
        <taxon>Bifidobacteriaceae</taxon>
        <taxon>Bifidobacterium</taxon>
    </lineage>
</organism>
<feature type="transmembrane region" description="Helical" evidence="1">
    <location>
        <begin position="13"/>
        <end position="34"/>
    </location>
</feature>
<name>A0A087DS49_BIFAD</name>
<dbReference type="RefSeq" id="WP_033499514.1">
    <property type="nucleotide sequence ID" value="NZ_JDUX01000002.1"/>
</dbReference>
<evidence type="ECO:0000313" key="3">
    <source>
        <dbReference type="Proteomes" id="UP000029091"/>
    </source>
</evidence>
<accession>A0A087DS49</accession>
<reference evidence="2 3" key="1">
    <citation type="submission" date="2014-03" db="EMBL/GenBank/DDBJ databases">
        <title>Genomics of Bifidobacteria.</title>
        <authorList>
            <person name="Ventura M."/>
            <person name="Milani C."/>
            <person name="Lugli G.A."/>
        </authorList>
    </citation>
    <scope>NUCLEOTIDE SEQUENCE [LARGE SCALE GENOMIC DNA]</scope>
    <source>
        <strain evidence="3">JCM 15918</strain>
    </source>
</reference>
<proteinExistence type="predicted"/>